<feature type="transmembrane region" description="Helical" evidence="1">
    <location>
        <begin position="276"/>
        <end position="294"/>
    </location>
</feature>
<dbReference type="NCBIfam" id="TIGR00254">
    <property type="entry name" value="GGDEF"/>
    <property type="match status" value="1"/>
</dbReference>
<dbReference type="CDD" id="cd01949">
    <property type="entry name" value="GGDEF"/>
    <property type="match status" value="1"/>
</dbReference>
<dbReference type="GO" id="GO:1902201">
    <property type="term" value="P:negative regulation of bacterial-type flagellum-dependent cell motility"/>
    <property type="evidence" value="ECO:0007669"/>
    <property type="project" value="TreeGrafter"/>
</dbReference>
<dbReference type="SMART" id="SM00267">
    <property type="entry name" value="GGDEF"/>
    <property type="match status" value="1"/>
</dbReference>
<feature type="transmembrane region" description="Helical" evidence="1">
    <location>
        <begin position="175"/>
        <end position="193"/>
    </location>
</feature>
<dbReference type="InterPro" id="IPR050469">
    <property type="entry name" value="Diguanylate_Cyclase"/>
</dbReference>
<dbReference type="PANTHER" id="PTHR45138:SF9">
    <property type="entry name" value="DIGUANYLATE CYCLASE DGCM-RELATED"/>
    <property type="match status" value="1"/>
</dbReference>
<organism evidence="3 4">
    <name type="scientific">Actinoplanes derwentensis</name>
    <dbReference type="NCBI Taxonomy" id="113562"/>
    <lineage>
        <taxon>Bacteria</taxon>
        <taxon>Bacillati</taxon>
        <taxon>Actinomycetota</taxon>
        <taxon>Actinomycetes</taxon>
        <taxon>Micromonosporales</taxon>
        <taxon>Micromonosporaceae</taxon>
        <taxon>Actinoplanes</taxon>
    </lineage>
</organism>
<keyword evidence="1" id="KW-0812">Transmembrane</keyword>
<dbReference type="InterPro" id="IPR000160">
    <property type="entry name" value="GGDEF_dom"/>
</dbReference>
<feature type="transmembrane region" description="Helical" evidence="1">
    <location>
        <begin position="74"/>
        <end position="94"/>
    </location>
</feature>
<dbReference type="STRING" id="113562.SAMN04489716_0092"/>
<sequence>MAPPLSTRLLRDPGLIALTVVAVLVVGACLLDVGTSYGQLVACAIITPILDVFQFHLARRVCALPGLPRYAHRFWRAISVAGLFYLSGDLVQLATILNDPGLEENIAHPVQSLTLMAGMITICVAAMRPGDPAGRSRRDRLRMTLDTMIVSSASAVVAWALMSRPDTGSQGAGDHLLALFGCGVILCAAYAALRAALTGVAPASLAAAAPLAVSTVFLAASNILLPTGAVTDVGTQMALLLVPSFIVLAAPRIQVLQGRAGLEGQWLSLRTRQYGNLPYAGTVVCAATLVIVLATSGLGVSAWGALAGLLANVGMVIARQVLTLAENNSLIEEVQDRERRLTALLEQLRFQAGHDELTGLANRRQFTAAMAERSGDATVLLIDLNRFKQINDTYGHAAGDAMLRHVTGLLLECAGPGDLPARLGGDEFAVLAAGDAAAGEQIAARLRTALNRPARIAGRPIRPGASIGVASGPADDPDQLLHTADLRMYEEKQRSRAVV</sequence>
<keyword evidence="1" id="KW-1133">Transmembrane helix</keyword>
<dbReference type="Proteomes" id="UP000198688">
    <property type="component" value="Chromosome I"/>
</dbReference>
<dbReference type="AlphaFoldDB" id="A0A1H1PQN8"/>
<dbReference type="InterPro" id="IPR043128">
    <property type="entry name" value="Rev_trsase/Diguanyl_cyclase"/>
</dbReference>
<dbReference type="PROSITE" id="PS50887">
    <property type="entry name" value="GGDEF"/>
    <property type="match status" value="1"/>
</dbReference>
<evidence type="ECO:0000313" key="3">
    <source>
        <dbReference type="EMBL" id="SDS13621.1"/>
    </source>
</evidence>
<dbReference type="SUPFAM" id="SSF55073">
    <property type="entry name" value="Nucleotide cyclase"/>
    <property type="match status" value="1"/>
</dbReference>
<reference evidence="3 4" key="1">
    <citation type="submission" date="2016-10" db="EMBL/GenBank/DDBJ databases">
        <authorList>
            <person name="de Groot N.N."/>
        </authorList>
    </citation>
    <scope>NUCLEOTIDE SEQUENCE [LARGE SCALE GENOMIC DNA]</scope>
    <source>
        <strain evidence="3 4">DSM 43941</strain>
    </source>
</reference>
<dbReference type="PANTHER" id="PTHR45138">
    <property type="entry name" value="REGULATORY COMPONENTS OF SENSORY TRANSDUCTION SYSTEM"/>
    <property type="match status" value="1"/>
</dbReference>
<dbReference type="RefSeq" id="WP_092540559.1">
    <property type="nucleotide sequence ID" value="NZ_BOMJ01000058.1"/>
</dbReference>
<dbReference type="EMBL" id="LT629758">
    <property type="protein sequence ID" value="SDS13621.1"/>
    <property type="molecule type" value="Genomic_DNA"/>
</dbReference>
<protein>
    <submittedName>
        <fullName evidence="3">Diguanylate cyclase (GGDEF) domain-containing protein</fullName>
    </submittedName>
</protein>
<dbReference type="GO" id="GO:0005886">
    <property type="term" value="C:plasma membrane"/>
    <property type="evidence" value="ECO:0007669"/>
    <property type="project" value="TreeGrafter"/>
</dbReference>
<dbReference type="OrthoDB" id="8526884at2"/>
<dbReference type="GO" id="GO:0052621">
    <property type="term" value="F:diguanylate cyclase activity"/>
    <property type="evidence" value="ECO:0007669"/>
    <property type="project" value="TreeGrafter"/>
</dbReference>
<dbReference type="Gene3D" id="3.30.70.270">
    <property type="match status" value="1"/>
</dbReference>
<accession>A0A1H1PQN8</accession>
<evidence type="ECO:0000313" key="4">
    <source>
        <dbReference type="Proteomes" id="UP000198688"/>
    </source>
</evidence>
<dbReference type="Pfam" id="PF00990">
    <property type="entry name" value="GGDEF"/>
    <property type="match status" value="1"/>
</dbReference>
<name>A0A1H1PQN8_9ACTN</name>
<feature type="domain" description="GGDEF" evidence="2">
    <location>
        <begin position="375"/>
        <end position="499"/>
    </location>
</feature>
<feature type="transmembrane region" description="Helical" evidence="1">
    <location>
        <begin position="145"/>
        <end position="163"/>
    </location>
</feature>
<keyword evidence="4" id="KW-1185">Reference proteome</keyword>
<evidence type="ECO:0000256" key="1">
    <source>
        <dbReference type="SAM" id="Phobius"/>
    </source>
</evidence>
<feature type="transmembrane region" description="Helical" evidence="1">
    <location>
        <begin position="205"/>
        <end position="225"/>
    </location>
</feature>
<dbReference type="InterPro" id="IPR029787">
    <property type="entry name" value="Nucleotide_cyclase"/>
</dbReference>
<gene>
    <name evidence="3" type="ORF">SAMN04489716_0092</name>
</gene>
<feature type="transmembrane region" description="Helical" evidence="1">
    <location>
        <begin position="237"/>
        <end position="255"/>
    </location>
</feature>
<feature type="transmembrane region" description="Helical" evidence="1">
    <location>
        <begin position="106"/>
        <end position="125"/>
    </location>
</feature>
<keyword evidence="1" id="KW-0472">Membrane</keyword>
<dbReference type="GO" id="GO:0043709">
    <property type="term" value="P:cell adhesion involved in single-species biofilm formation"/>
    <property type="evidence" value="ECO:0007669"/>
    <property type="project" value="TreeGrafter"/>
</dbReference>
<proteinExistence type="predicted"/>
<evidence type="ECO:0000259" key="2">
    <source>
        <dbReference type="PROSITE" id="PS50887"/>
    </source>
</evidence>
<feature type="transmembrane region" description="Helical" evidence="1">
    <location>
        <begin position="12"/>
        <end position="31"/>
    </location>
</feature>